<organism evidence="2 3">
    <name type="scientific">Sorangium cellulosum</name>
    <name type="common">Polyangium cellulosum</name>
    <dbReference type="NCBI Taxonomy" id="56"/>
    <lineage>
        <taxon>Bacteria</taxon>
        <taxon>Pseudomonadati</taxon>
        <taxon>Myxococcota</taxon>
        <taxon>Polyangia</taxon>
        <taxon>Polyangiales</taxon>
        <taxon>Polyangiaceae</taxon>
        <taxon>Sorangium</taxon>
    </lineage>
</organism>
<feature type="domain" description="Endonuclease GajA/Old nuclease/RecF-like AAA" evidence="1">
    <location>
        <begin position="296"/>
        <end position="368"/>
    </location>
</feature>
<dbReference type="AlphaFoldDB" id="A0A150TSF0"/>
<dbReference type="Pfam" id="PF13175">
    <property type="entry name" value="AAA_15"/>
    <property type="match status" value="1"/>
</dbReference>
<dbReference type="PANTHER" id="PTHR43581">
    <property type="entry name" value="ATP/GTP PHOSPHATASE"/>
    <property type="match status" value="1"/>
</dbReference>
<comment type="caution">
    <text evidence="2">The sequence shown here is derived from an EMBL/GenBank/DDBJ whole genome shotgun (WGS) entry which is preliminary data.</text>
</comment>
<reference evidence="2 3" key="1">
    <citation type="submission" date="2014-02" db="EMBL/GenBank/DDBJ databases">
        <title>The small core and large imbalanced accessory genome model reveals a collaborative survival strategy of Sorangium cellulosum strains in nature.</title>
        <authorList>
            <person name="Han K."/>
            <person name="Peng R."/>
            <person name="Blom J."/>
            <person name="Li Y.-Z."/>
        </authorList>
    </citation>
    <scope>NUCLEOTIDE SEQUENCE [LARGE SCALE GENOMIC DNA]</scope>
    <source>
        <strain evidence="2 3">So0007-03</strain>
    </source>
</reference>
<dbReference type="SUPFAM" id="SSF52540">
    <property type="entry name" value="P-loop containing nucleoside triphosphate hydrolases"/>
    <property type="match status" value="1"/>
</dbReference>
<sequence>MQAPWKLVVEDLGRIARAEIEARPLLLFVGGNNTGKTYLASLLWGLTSLSGELPVARGEAYERCVAWLEDRFARREQEPAFEVTPEVHAALVQIVNETLREQGAALAARTFNRPSFEIGKIELREVASRGQVSMRWGRTEEQGRSIPLLSVRGAHIDYALPAQEGSRRASAIGLLAKSHVLGAFGGIRAVFPVASPGFGRLGPVFLPASRTGFMLLYRSLAQQLVGDVLIKTGASPQPVPDLTAPVIDFLRLLVGLRDDQGSYPEEAALLERAMGGRLALRSGVGLNEVVYEPAGGEASLPMELSSSLVTELAPVVLTLRHVSGYNVLVIEEPEAHLHPKLQRKLAQVIVRLVRKGLRVWITTHSENFCQQINNFMKLGAHPRRAEMQHKHGYEAMDYLEADDVAGYQFEADPSSGRTRVTEMEKTESGLVMPTFNRELAALTDEAMDLDPTEGEE</sequence>
<gene>
    <name evidence="2" type="ORF">BE21_28325</name>
</gene>
<protein>
    <recommendedName>
        <fullName evidence="1">Endonuclease GajA/Old nuclease/RecF-like AAA domain-containing protein</fullName>
    </recommendedName>
</protein>
<dbReference type="InterPro" id="IPR041685">
    <property type="entry name" value="AAA_GajA/Old/RecF-like"/>
</dbReference>
<dbReference type="InterPro" id="IPR051396">
    <property type="entry name" value="Bact_Antivir_Def_Nuclease"/>
</dbReference>
<dbReference type="Proteomes" id="UP000075502">
    <property type="component" value="Unassembled WGS sequence"/>
</dbReference>
<evidence type="ECO:0000313" key="2">
    <source>
        <dbReference type="EMBL" id="KYG07633.1"/>
    </source>
</evidence>
<proteinExistence type="predicted"/>
<evidence type="ECO:0000259" key="1">
    <source>
        <dbReference type="Pfam" id="PF13175"/>
    </source>
</evidence>
<accession>A0A150TSF0</accession>
<dbReference type="EMBL" id="JEME01001260">
    <property type="protein sequence ID" value="KYG07633.1"/>
    <property type="molecule type" value="Genomic_DNA"/>
</dbReference>
<evidence type="ECO:0000313" key="3">
    <source>
        <dbReference type="Proteomes" id="UP000075502"/>
    </source>
</evidence>
<dbReference type="InterPro" id="IPR027417">
    <property type="entry name" value="P-loop_NTPase"/>
</dbReference>
<name>A0A150TSF0_SORCE</name>
<dbReference type="Gene3D" id="3.40.50.300">
    <property type="entry name" value="P-loop containing nucleotide triphosphate hydrolases"/>
    <property type="match status" value="1"/>
</dbReference>
<dbReference type="PANTHER" id="PTHR43581:SF2">
    <property type="entry name" value="EXCINUCLEASE ATPASE SUBUNIT"/>
    <property type="match status" value="1"/>
</dbReference>